<dbReference type="RefSeq" id="XP_001460007.1">
    <property type="nucleotide sequence ID" value="XM_001459970.1"/>
</dbReference>
<sequence>MTILMCLLQMIVFTVSASKKSKQKQYEYLNEKVLFIVLTVFVSLISFCILIFIILACLHQGGFRLIRQEKLKQKEKQQEQQMIVIIPQNEKQHYNQFLQDVNQSLDVSRLSDNQC</sequence>
<evidence type="ECO:0008006" key="5">
    <source>
        <dbReference type="Google" id="ProtNLM"/>
    </source>
</evidence>
<dbReference type="Proteomes" id="UP000000600">
    <property type="component" value="Unassembled WGS sequence"/>
</dbReference>
<dbReference type="KEGG" id="ptm:GSPATT00025344001"/>
<keyword evidence="1" id="KW-1133">Transmembrane helix</keyword>
<dbReference type="HOGENOM" id="CLU_2215048_0_0_1"/>
<evidence type="ECO:0000256" key="1">
    <source>
        <dbReference type="SAM" id="Phobius"/>
    </source>
</evidence>
<protein>
    <recommendedName>
        <fullName evidence="5">Transmembrane protein</fullName>
    </recommendedName>
</protein>
<keyword evidence="1" id="KW-0812">Transmembrane</keyword>
<feature type="transmembrane region" description="Helical" evidence="1">
    <location>
        <begin position="33"/>
        <end position="58"/>
    </location>
</feature>
<keyword evidence="2" id="KW-0732">Signal</keyword>
<reference evidence="3 4" key="1">
    <citation type="journal article" date="2006" name="Nature">
        <title>Global trends of whole-genome duplications revealed by the ciliate Paramecium tetraurelia.</title>
        <authorList>
            <consortium name="Genoscope"/>
            <person name="Aury J.-M."/>
            <person name="Jaillon O."/>
            <person name="Duret L."/>
            <person name="Noel B."/>
            <person name="Jubin C."/>
            <person name="Porcel B.M."/>
            <person name="Segurens B."/>
            <person name="Daubin V."/>
            <person name="Anthouard V."/>
            <person name="Aiach N."/>
            <person name="Arnaiz O."/>
            <person name="Billaut A."/>
            <person name="Beisson J."/>
            <person name="Blanc I."/>
            <person name="Bouhouche K."/>
            <person name="Camara F."/>
            <person name="Duharcourt S."/>
            <person name="Guigo R."/>
            <person name="Gogendeau D."/>
            <person name="Katinka M."/>
            <person name="Keller A.-M."/>
            <person name="Kissmehl R."/>
            <person name="Klotz C."/>
            <person name="Koll F."/>
            <person name="Le Moue A."/>
            <person name="Lepere C."/>
            <person name="Malinsky S."/>
            <person name="Nowacki M."/>
            <person name="Nowak J.K."/>
            <person name="Plattner H."/>
            <person name="Poulain J."/>
            <person name="Ruiz F."/>
            <person name="Serrano V."/>
            <person name="Zagulski M."/>
            <person name="Dessen P."/>
            <person name="Betermier M."/>
            <person name="Weissenbach J."/>
            <person name="Scarpelli C."/>
            <person name="Schachter V."/>
            <person name="Sperling L."/>
            <person name="Meyer E."/>
            <person name="Cohen J."/>
            <person name="Wincker P."/>
        </authorList>
    </citation>
    <scope>NUCLEOTIDE SEQUENCE [LARGE SCALE GENOMIC DNA]</scope>
    <source>
        <strain evidence="3 4">Stock d4-2</strain>
    </source>
</reference>
<evidence type="ECO:0000313" key="4">
    <source>
        <dbReference type="Proteomes" id="UP000000600"/>
    </source>
</evidence>
<accession>A0EBE3</accession>
<keyword evidence="1" id="KW-0472">Membrane</keyword>
<evidence type="ECO:0000256" key="2">
    <source>
        <dbReference type="SAM" id="SignalP"/>
    </source>
</evidence>
<keyword evidence="4" id="KW-1185">Reference proteome</keyword>
<dbReference type="OrthoDB" id="10384417at2759"/>
<dbReference type="EMBL" id="CT868669">
    <property type="protein sequence ID" value="CAK92610.1"/>
    <property type="molecule type" value="Genomic_DNA"/>
</dbReference>
<name>A0EBE3_PARTE</name>
<feature type="signal peptide" evidence="2">
    <location>
        <begin position="1"/>
        <end position="17"/>
    </location>
</feature>
<dbReference type="InParanoid" id="A0EBE3"/>
<evidence type="ECO:0000313" key="3">
    <source>
        <dbReference type="EMBL" id="CAK92610.1"/>
    </source>
</evidence>
<dbReference type="AlphaFoldDB" id="A0EBE3"/>
<dbReference type="OMA" id="KQKQYEY"/>
<feature type="chain" id="PRO_5002624513" description="Transmembrane protein" evidence="2">
    <location>
        <begin position="18"/>
        <end position="115"/>
    </location>
</feature>
<proteinExistence type="predicted"/>
<gene>
    <name evidence="3" type="ORF">GSPATT00025344001</name>
</gene>
<organism evidence="3 4">
    <name type="scientific">Paramecium tetraurelia</name>
    <dbReference type="NCBI Taxonomy" id="5888"/>
    <lineage>
        <taxon>Eukaryota</taxon>
        <taxon>Sar</taxon>
        <taxon>Alveolata</taxon>
        <taxon>Ciliophora</taxon>
        <taxon>Intramacronucleata</taxon>
        <taxon>Oligohymenophorea</taxon>
        <taxon>Peniculida</taxon>
        <taxon>Parameciidae</taxon>
        <taxon>Paramecium</taxon>
    </lineage>
</organism>
<dbReference type="GeneID" id="5045789"/>